<organism evidence="3 4">
    <name type="scientific">Streptomyces gilvosporeus</name>
    <dbReference type="NCBI Taxonomy" id="553510"/>
    <lineage>
        <taxon>Bacteria</taxon>
        <taxon>Bacillati</taxon>
        <taxon>Actinomycetota</taxon>
        <taxon>Actinomycetes</taxon>
        <taxon>Kitasatosporales</taxon>
        <taxon>Streptomycetaceae</taxon>
        <taxon>Streptomyces</taxon>
    </lineage>
</organism>
<dbReference type="SUPFAM" id="SSF51197">
    <property type="entry name" value="Clavaminate synthase-like"/>
    <property type="match status" value="1"/>
</dbReference>
<protein>
    <recommendedName>
        <fullName evidence="5">Phytanoyl-CoA dioxygenase</fullName>
    </recommendedName>
</protein>
<dbReference type="PANTHER" id="PTHR20883">
    <property type="entry name" value="PHYTANOYL-COA DIOXYGENASE DOMAIN CONTAINING 1"/>
    <property type="match status" value="1"/>
</dbReference>
<dbReference type="OrthoDB" id="3678021at2"/>
<dbReference type="GO" id="GO:0016706">
    <property type="term" value="F:2-oxoglutarate-dependent dioxygenase activity"/>
    <property type="evidence" value="ECO:0007669"/>
    <property type="project" value="UniProtKB-ARBA"/>
</dbReference>
<keyword evidence="2" id="KW-0408">Iron</keyword>
<dbReference type="AlphaFoldDB" id="A0A1V0TZM1"/>
<name>A0A1V0TZM1_9ACTN</name>
<dbReference type="GO" id="GO:0005506">
    <property type="term" value="F:iron ion binding"/>
    <property type="evidence" value="ECO:0007669"/>
    <property type="project" value="UniProtKB-ARBA"/>
</dbReference>
<dbReference type="Gene3D" id="2.60.120.620">
    <property type="entry name" value="q2cbj1_9rhob like domain"/>
    <property type="match status" value="1"/>
</dbReference>
<dbReference type="PANTHER" id="PTHR20883:SF15">
    <property type="entry name" value="PHYTANOYL-COA DIOXYGENASE DOMAIN-CONTAINING PROTEIN 1"/>
    <property type="match status" value="1"/>
</dbReference>
<evidence type="ECO:0008006" key="5">
    <source>
        <dbReference type="Google" id="ProtNLM"/>
    </source>
</evidence>
<proteinExistence type="predicted"/>
<evidence type="ECO:0000313" key="3">
    <source>
        <dbReference type="EMBL" id="ARF58240.1"/>
    </source>
</evidence>
<keyword evidence="1" id="KW-0479">Metal-binding</keyword>
<dbReference type="Pfam" id="PF05721">
    <property type="entry name" value="PhyH"/>
    <property type="match status" value="1"/>
</dbReference>
<keyword evidence="4" id="KW-1185">Reference proteome</keyword>
<evidence type="ECO:0000256" key="2">
    <source>
        <dbReference type="ARBA" id="ARBA00023004"/>
    </source>
</evidence>
<gene>
    <name evidence="3" type="ORF">B1H19_32260</name>
</gene>
<dbReference type="EMBL" id="CP020569">
    <property type="protein sequence ID" value="ARF58240.1"/>
    <property type="molecule type" value="Genomic_DNA"/>
</dbReference>
<dbReference type="RefSeq" id="WP_083108421.1">
    <property type="nucleotide sequence ID" value="NZ_CP020569.1"/>
</dbReference>
<evidence type="ECO:0000256" key="1">
    <source>
        <dbReference type="ARBA" id="ARBA00022723"/>
    </source>
</evidence>
<dbReference type="InterPro" id="IPR008775">
    <property type="entry name" value="Phytyl_CoA_dOase-like"/>
</dbReference>
<dbReference type="Proteomes" id="UP000192726">
    <property type="component" value="Chromosome"/>
</dbReference>
<reference evidence="3 4" key="1">
    <citation type="submission" date="2017-04" db="EMBL/GenBank/DDBJ databases">
        <title>Complete Genome Sequence of Streptomyces gilvosporeus F607, a Capable Producer of Natamycin.</title>
        <authorList>
            <person name="Zong G."/>
            <person name="Zhong C."/>
            <person name="Fu J."/>
            <person name="Qin R."/>
            <person name="Cao G."/>
        </authorList>
    </citation>
    <scope>NUCLEOTIDE SEQUENCE [LARGE SCALE GENOMIC DNA]</scope>
    <source>
        <strain evidence="3 4">F607</strain>
    </source>
</reference>
<dbReference type="KEGG" id="sgv:B1H19_32260"/>
<sequence>MITEDMRTTFRQQGYLVVPGVLTPREVAVGRKVVAAMLAKQPPAEGHTGPHFIFRQFGDQGHPLLDFFSQTKIEELARQLLRGGLGIQRPEGVQVATTVPPWPHRPGGPHVDGLTPTEPDGRPGTFTLLAGAWLTDHTSPGRGNLWLWPGTHLRFGRYLAERGADALSRVEDMAPGPYPKIELGDPVQAVGPAGSVIFAHYLLAHNIGDHAGSADDEGRETLYYRLQADGHRDRWQEAVTAPLSEFA</sequence>
<accession>A0A1V0TZM1</accession>
<evidence type="ECO:0000313" key="4">
    <source>
        <dbReference type="Proteomes" id="UP000192726"/>
    </source>
</evidence>